<evidence type="ECO:0000256" key="1">
    <source>
        <dbReference type="ARBA" id="ARBA00010886"/>
    </source>
</evidence>
<evidence type="ECO:0000256" key="3">
    <source>
        <dbReference type="ARBA" id="ARBA00022527"/>
    </source>
</evidence>
<dbReference type="Gene3D" id="3.30.200.20">
    <property type="entry name" value="Phosphorylase Kinase, domain 1"/>
    <property type="match status" value="1"/>
</dbReference>
<keyword evidence="7 10" id="KW-0067">ATP-binding</keyword>
<dbReference type="InterPro" id="IPR051131">
    <property type="entry name" value="NEK_Ser/Thr_kinase_NIMA"/>
</dbReference>
<keyword evidence="5 10" id="KW-0547">Nucleotide-binding</keyword>
<dbReference type="EMBL" id="JAZGQO010000002">
    <property type="protein sequence ID" value="KAK6190468.1"/>
    <property type="molecule type" value="Genomic_DNA"/>
</dbReference>
<comment type="similarity">
    <text evidence="1">Belongs to the protein kinase superfamily. NEK Ser/Thr protein kinase family. NIMA subfamily.</text>
</comment>
<evidence type="ECO:0000256" key="10">
    <source>
        <dbReference type="PROSITE-ProRule" id="PRU10141"/>
    </source>
</evidence>
<dbReference type="AlphaFoldDB" id="A0AAN8K8C5"/>
<feature type="binding site" evidence="10">
    <location>
        <position position="34"/>
    </location>
    <ligand>
        <name>ATP</name>
        <dbReference type="ChEBI" id="CHEBI:30616"/>
    </ligand>
</feature>
<gene>
    <name evidence="12" type="ORF">SNE40_002330</name>
</gene>
<dbReference type="PROSITE" id="PS50011">
    <property type="entry name" value="PROTEIN_KINASE_DOM"/>
    <property type="match status" value="1"/>
</dbReference>
<accession>A0AAN8K8C5</accession>
<evidence type="ECO:0000313" key="12">
    <source>
        <dbReference type="EMBL" id="KAK6190468.1"/>
    </source>
</evidence>
<evidence type="ECO:0000256" key="5">
    <source>
        <dbReference type="ARBA" id="ARBA00022741"/>
    </source>
</evidence>
<dbReference type="PANTHER" id="PTHR44899:SF3">
    <property type="entry name" value="SERINE_THREONINE-PROTEIN KINASE NEK1"/>
    <property type="match status" value="1"/>
</dbReference>
<comment type="catalytic activity">
    <reaction evidence="9">
        <text>L-seryl-[protein] + ATP = O-phospho-L-seryl-[protein] + ADP + H(+)</text>
        <dbReference type="Rhea" id="RHEA:17989"/>
        <dbReference type="Rhea" id="RHEA-COMP:9863"/>
        <dbReference type="Rhea" id="RHEA-COMP:11604"/>
        <dbReference type="ChEBI" id="CHEBI:15378"/>
        <dbReference type="ChEBI" id="CHEBI:29999"/>
        <dbReference type="ChEBI" id="CHEBI:30616"/>
        <dbReference type="ChEBI" id="CHEBI:83421"/>
        <dbReference type="ChEBI" id="CHEBI:456216"/>
        <dbReference type="EC" id="2.7.11.1"/>
    </reaction>
</comment>
<dbReference type="InterPro" id="IPR011009">
    <property type="entry name" value="Kinase-like_dom_sf"/>
</dbReference>
<dbReference type="EC" id="2.7.11.1" evidence="2"/>
<comment type="catalytic activity">
    <reaction evidence="8">
        <text>L-threonyl-[protein] + ATP = O-phospho-L-threonyl-[protein] + ADP + H(+)</text>
        <dbReference type="Rhea" id="RHEA:46608"/>
        <dbReference type="Rhea" id="RHEA-COMP:11060"/>
        <dbReference type="Rhea" id="RHEA-COMP:11605"/>
        <dbReference type="ChEBI" id="CHEBI:15378"/>
        <dbReference type="ChEBI" id="CHEBI:30013"/>
        <dbReference type="ChEBI" id="CHEBI:30616"/>
        <dbReference type="ChEBI" id="CHEBI:61977"/>
        <dbReference type="ChEBI" id="CHEBI:456216"/>
        <dbReference type="EC" id="2.7.11.1"/>
    </reaction>
</comment>
<dbReference type="InterPro" id="IPR017441">
    <property type="entry name" value="Protein_kinase_ATP_BS"/>
</dbReference>
<organism evidence="12 13">
    <name type="scientific">Patella caerulea</name>
    <name type="common">Rayed Mediterranean limpet</name>
    <dbReference type="NCBI Taxonomy" id="87958"/>
    <lineage>
        <taxon>Eukaryota</taxon>
        <taxon>Metazoa</taxon>
        <taxon>Spiralia</taxon>
        <taxon>Lophotrochozoa</taxon>
        <taxon>Mollusca</taxon>
        <taxon>Gastropoda</taxon>
        <taxon>Patellogastropoda</taxon>
        <taxon>Patelloidea</taxon>
        <taxon>Patellidae</taxon>
        <taxon>Patella</taxon>
    </lineage>
</organism>
<keyword evidence="4" id="KW-0808">Transferase</keyword>
<keyword evidence="13" id="KW-1185">Reference proteome</keyword>
<evidence type="ECO:0000256" key="4">
    <source>
        <dbReference type="ARBA" id="ARBA00022679"/>
    </source>
</evidence>
<dbReference type="GO" id="GO:0005524">
    <property type="term" value="F:ATP binding"/>
    <property type="evidence" value="ECO:0007669"/>
    <property type="project" value="UniProtKB-UniRule"/>
</dbReference>
<evidence type="ECO:0000313" key="13">
    <source>
        <dbReference type="Proteomes" id="UP001347796"/>
    </source>
</evidence>
<dbReference type="InterPro" id="IPR000719">
    <property type="entry name" value="Prot_kinase_dom"/>
</dbReference>
<keyword evidence="3" id="KW-0723">Serine/threonine-protein kinase</keyword>
<name>A0AAN8K8C5_PATCE</name>
<dbReference type="FunFam" id="3.30.200.20:FF:000097">
    <property type="entry name" value="Probable serine/threonine-protein kinase nek1"/>
    <property type="match status" value="1"/>
</dbReference>
<feature type="domain" description="Protein kinase" evidence="11">
    <location>
        <begin position="5"/>
        <end position="88"/>
    </location>
</feature>
<evidence type="ECO:0000256" key="2">
    <source>
        <dbReference type="ARBA" id="ARBA00012513"/>
    </source>
</evidence>
<evidence type="ECO:0000256" key="8">
    <source>
        <dbReference type="ARBA" id="ARBA00047899"/>
    </source>
</evidence>
<dbReference type="Proteomes" id="UP001347796">
    <property type="component" value="Unassembled WGS sequence"/>
</dbReference>
<dbReference type="GO" id="GO:0004674">
    <property type="term" value="F:protein serine/threonine kinase activity"/>
    <property type="evidence" value="ECO:0007669"/>
    <property type="project" value="UniProtKB-KW"/>
</dbReference>
<protein>
    <recommendedName>
        <fullName evidence="2">non-specific serine/threonine protein kinase</fullName>
        <ecNumber evidence="2">2.7.11.1</ecNumber>
    </recommendedName>
</protein>
<evidence type="ECO:0000259" key="11">
    <source>
        <dbReference type="PROSITE" id="PS50011"/>
    </source>
</evidence>
<comment type="caution">
    <text evidence="12">The sequence shown here is derived from an EMBL/GenBank/DDBJ whole genome shotgun (WGS) entry which is preliminary data.</text>
</comment>
<dbReference type="PROSITE" id="PS00107">
    <property type="entry name" value="PROTEIN_KINASE_ATP"/>
    <property type="match status" value="1"/>
</dbReference>
<dbReference type="Pfam" id="PF00069">
    <property type="entry name" value="Pkinase"/>
    <property type="match status" value="1"/>
</dbReference>
<reference evidence="12 13" key="1">
    <citation type="submission" date="2024-01" db="EMBL/GenBank/DDBJ databases">
        <title>The genome of the rayed Mediterranean limpet Patella caerulea (Linnaeus, 1758).</title>
        <authorList>
            <person name="Anh-Thu Weber A."/>
            <person name="Halstead-Nussloch G."/>
        </authorList>
    </citation>
    <scope>NUCLEOTIDE SEQUENCE [LARGE SCALE GENOMIC DNA]</scope>
    <source>
        <strain evidence="12">AATW-2023a</strain>
        <tissue evidence="12">Whole specimen</tissue>
    </source>
</reference>
<dbReference type="PANTHER" id="PTHR44899">
    <property type="entry name" value="CAMK FAMILY PROTEIN KINASE"/>
    <property type="match status" value="1"/>
</dbReference>
<dbReference type="SUPFAM" id="SSF56112">
    <property type="entry name" value="Protein kinase-like (PK-like)"/>
    <property type="match status" value="1"/>
</dbReference>
<evidence type="ECO:0000256" key="7">
    <source>
        <dbReference type="ARBA" id="ARBA00022840"/>
    </source>
</evidence>
<sequence length="88" mass="9720">MAGEYEKLEVLGSGTFGTAWLANMKSSRKKCVLKEIKVSDMTKKGIDQAIIEVTVLARCRHENIIRYLGAFIDGGCLFIAMEYAESGN</sequence>
<evidence type="ECO:0000256" key="6">
    <source>
        <dbReference type="ARBA" id="ARBA00022777"/>
    </source>
</evidence>
<proteinExistence type="inferred from homology"/>
<evidence type="ECO:0000256" key="9">
    <source>
        <dbReference type="ARBA" id="ARBA00048679"/>
    </source>
</evidence>
<keyword evidence="6" id="KW-0418">Kinase</keyword>